<gene>
    <name evidence="9" type="ORF">OU798_03565</name>
</gene>
<keyword evidence="2 7" id="KW-0813">Transport</keyword>
<reference evidence="9" key="1">
    <citation type="submission" date="2022-11" db="EMBL/GenBank/DDBJ databases">
        <title>Marilongibacter aestuarii gen. nov., sp. nov., isolated from tidal flat sediment.</title>
        <authorList>
            <person name="Jiayan W."/>
        </authorList>
    </citation>
    <scope>NUCLEOTIDE SEQUENCE</scope>
    <source>
        <strain evidence="9">Z1-6</strain>
    </source>
</reference>
<dbReference type="Gene3D" id="2.40.170.20">
    <property type="entry name" value="TonB-dependent receptor, beta-barrel domain"/>
    <property type="match status" value="1"/>
</dbReference>
<keyword evidence="3 7" id="KW-1134">Transmembrane beta strand</keyword>
<dbReference type="InterPro" id="IPR023997">
    <property type="entry name" value="TonB-dep_OMP_SusC/RagA_CS"/>
</dbReference>
<dbReference type="SUPFAM" id="SSF49464">
    <property type="entry name" value="Carboxypeptidase regulatory domain-like"/>
    <property type="match status" value="1"/>
</dbReference>
<dbReference type="GO" id="GO:0009279">
    <property type="term" value="C:cell outer membrane"/>
    <property type="evidence" value="ECO:0007669"/>
    <property type="project" value="UniProtKB-SubCell"/>
</dbReference>
<dbReference type="Proteomes" id="UP001145087">
    <property type="component" value="Unassembled WGS sequence"/>
</dbReference>
<comment type="similarity">
    <text evidence="7">Belongs to the TonB-dependent receptor family.</text>
</comment>
<dbReference type="Gene3D" id="2.60.40.1120">
    <property type="entry name" value="Carboxypeptidase-like, regulatory domain"/>
    <property type="match status" value="1"/>
</dbReference>
<evidence type="ECO:0000256" key="2">
    <source>
        <dbReference type="ARBA" id="ARBA00022448"/>
    </source>
</evidence>
<dbReference type="SUPFAM" id="SSF56935">
    <property type="entry name" value="Porins"/>
    <property type="match status" value="1"/>
</dbReference>
<evidence type="ECO:0000313" key="10">
    <source>
        <dbReference type="Proteomes" id="UP001145087"/>
    </source>
</evidence>
<sequence length="1109" mass="123503">MKFFINRSIPYFRMARKLMIIMKLTWILLLAGMLQVSASVYSQSVKFSINLKNQKVIEVLNEIEDNSEFRFFYQNEQVDLNRRVTVQTQNASVEEILTDIFNGTDITYTIKEEKLILLVNENIVNTTKTDIQQDKIISGKVTDENGEPLPGVTVLIKGTTSGVVSNVNGEYSLNGIPEDAVLQFSFVGMKTQEVEVGSQATVNITLVADAIGIEEVVAIGYGIAKKSDLTGSVVRADLESFKEAPNTNIGVSLQGAIPGLNVGQTTSAGSSPGLSVRGRTSLSGGTSPLIVLDGIIFSGSFSEINPNDVASIDVLKDASSMAIYGAQAANGVLLITTRRGTSEKATFHYSGSYTFQSADALAMETRDEFLQKVRDVNYLNAYTEESGYLQANPDFDLESMLFDQTTKDGYNNGTEHDWWDACTQNAYIHTHQLSISGRSEKFNYYMSGSFTDQQNLIKNDNFERKTFRINLENKLTDWLTIGAQTNGSFRDLSGASPNMRMITLLNPMVSGYDSDGNFLVRMGSLTNPFLPTMNNDYDKQNSLTGNFYADIKIPYIKGLSYRLNYGNNYRWNQHYYSSEYNGEAKTGIAYKANFSRYDYTIDNILKYNKAINENNKIDVTLLYGARKNYSESTSANNKDYVDMSLGYHALELGSTPTVSSGAWEETYVYQMMRLNYNYKDKYLLTSTIRRDGSSRFASDNKIGYFPSVGGGWVISNEDFMSSVNWLDFLKFRFSYGINGNLVGRYSSLGLVSTGASYYFGDGVSTEFGREKTSLGNSSLGWERTKGINLGTDFAIYNGRLNGNIEYYKTTTNDLIYNIAIPNITGYSSITNNVGQIDNRGIEFSLTGNIVKKGDFNWEITANFSRNTNEIIALEGKDEDGDGVEDDLISSGLFIGRSIGSIYTYEIEGIYQVGDDVPKGYYLGTYKIKDQNDDGEIRPEDDRVIIGRTEPAYRFSIQNTLSYKNFTFKMFINSIQGGKDGYLAGNNPWSDGGYSGTENASKHSMFADIDYWTPSNPDAEYKIPGTNGAINPSPYKSRSFIRVQDVSLAYNFNKYQLQRFGIDGAKIYVSGKNLFTLTDWNGWDPETGQGYSTSGVPVMKAVSFGVELSF</sequence>
<dbReference type="InterPro" id="IPR023996">
    <property type="entry name" value="TonB-dep_OMP_SusC/RagA"/>
</dbReference>
<keyword evidence="5 7" id="KW-0472">Membrane</keyword>
<dbReference type="InterPro" id="IPR011662">
    <property type="entry name" value="Secretin/TonB_short_N"/>
</dbReference>
<dbReference type="InterPro" id="IPR008969">
    <property type="entry name" value="CarboxyPept-like_regulatory"/>
</dbReference>
<evidence type="ECO:0000256" key="3">
    <source>
        <dbReference type="ARBA" id="ARBA00022452"/>
    </source>
</evidence>
<keyword evidence="9" id="KW-0675">Receptor</keyword>
<dbReference type="Gene3D" id="2.170.130.10">
    <property type="entry name" value="TonB-dependent receptor, plug domain"/>
    <property type="match status" value="1"/>
</dbReference>
<dbReference type="Pfam" id="PF07660">
    <property type="entry name" value="STN"/>
    <property type="match status" value="1"/>
</dbReference>
<dbReference type="SMART" id="SM00965">
    <property type="entry name" value="STN"/>
    <property type="match status" value="1"/>
</dbReference>
<dbReference type="PROSITE" id="PS52016">
    <property type="entry name" value="TONB_DEPENDENT_REC_3"/>
    <property type="match status" value="1"/>
</dbReference>
<evidence type="ECO:0000256" key="1">
    <source>
        <dbReference type="ARBA" id="ARBA00004571"/>
    </source>
</evidence>
<evidence type="ECO:0000256" key="5">
    <source>
        <dbReference type="ARBA" id="ARBA00023136"/>
    </source>
</evidence>
<name>A0A9X3F408_9BACT</name>
<keyword evidence="4 7" id="KW-0812">Transmembrane</keyword>
<evidence type="ECO:0000313" key="9">
    <source>
        <dbReference type="EMBL" id="MCY1719402.1"/>
    </source>
</evidence>
<dbReference type="NCBIfam" id="TIGR04057">
    <property type="entry name" value="SusC_RagA_signa"/>
    <property type="match status" value="1"/>
</dbReference>
<dbReference type="InterPro" id="IPR039426">
    <property type="entry name" value="TonB-dep_rcpt-like"/>
</dbReference>
<dbReference type="NCBIfam" id="TIGR04056">
    <property type="entry name" value="OMP_RagA_SusC"/>
    <property type="match status" value="1"/>
</dbReference>
<comment type="caution">
    <text evidence="9">The sequence shown here is derived from an EMBL/GenBank/DDBJ whole genome shotgun (WGS) entry which is preliminary data.</text>
</comment>
<dbReference type="AlphaFoldDB" id="A0A9X3F408"/>
<dbReference type="InterPro" id="IPR036942">
    <property type="entry name" value="Beta-barrel_TonB_sf"/>
</dbReference>
<accession>A0A9X3F408</accession>
<proteinExistence type="inferred from homology"/>
<feature type="domain" description="Secretin/TonB short N-terminal" evidence="8">
    <location>
        <begin position="69"/>
        <end position="121"/>
    </location>
</feature>
<dbReference type="EMBL" id="JAPOHD010000007">
    <property type="protein sequence ID" value="MCY1719402.1"/>
    <property type="molecule type" value="Genomic_DNA"/>
</dbReference>
<evidence type="ECO:0000256" key="4">
    <source>
        <dbReference type="ARBA" id="ARBA00022692"/>
    </source>
</evidence>
<evidence type="ECO:0000256" key="6">
    <source>
        <dbReference type="ARBA" id="ARBA00023237"/>
    </source>
</evidence>
<evidence type="ECO:0000259" key="8">
    <source>
        <dbReference type="SMART" id="SM00965"/>
    </source>
</evidence>
<organism evidence="9 10">
    <name type="scientific">Draconibacterium aestuarii</name>
    <dbReference type="NCBI Taxonomy" id="2998507"/>
    <lineage>
        <taxon>Bacteria</taxon>
        <taxon>Pseudomonadati</taxon>
        <taxon>Bacteroidota</taxon>
        <taxon>Bacteroidia</taxon>
        <taxon>Marinilabiliales</taxon>
        <taxon>Prolixibacteraceae</taxon>
        <taxon>Draconibacterium</taxon>
    </lineage>
</organism>
<keyword evidence="6 7" id="KW-0998">Cell outer membrane</keyword>
<dbReference type="Pfam" id="PF13715">
    <property type="entry name" value="CarbopepD_reg_2"/>
    <property type="match status" value="1"/>
</dbReference>
<keyword evidence="10" id="KW-1185">Reference proteome</keyword>
<dbReference type="Pfam" id="PF07715">
    <property type="entry name" value="Plug"/>
    <property type="match status" value="1"/>
</dbReference>
<dbReference type="InterPro" id="IPR037066">
    <property type="entry name" value="Plug_dom_sf"/>
</dbReference>
<protein>
    <submittedName>
        <fullName evidence="9">TonB-dependent receptor</fullName>
    </submittedName>
</protein>
<evidence type="ECO:0000256" key="7">
    <source>
        <dbReference type="PROSITE-ProRule" id="PRU01360"/>
    </source>
</evidence>
<dbReference type="InterPro" id="IPR012910">
    <property type="entry name" value="Plug_dom"/>
</dbReference>
<dbReference type="FunFam" id="2.60.40.1120:FF:000003">
    <property type="entry name" value="Outer membrane protein Omp121"/>
    <property type="match status" value="1"/>
</dbReference>
<comment type="subcellular location">
    <subcellularLocation>
        <location evidence="1 7">Cell outer membrane</location>
        <topology evidence="1 7">Multi-pass membrane protein</topology>
    </subcellularLocation>
</comment>
<dbReference type="RefSeq" id="WP_343331739.1">
    <property type="nucleotide sequence ID" value="NZ_JAPOHD010000007.1"/>
</dbReference>